<keyword evidence="4" id="KW-1185">Reference proteome</keyword>
<accession>A0ABS8CNN6</accession>
<sequence>MMTKLALFGAGGKMGIRLTRNLLNSDFDVKYVEVSEAGRLRAKETHGVDCVTPDEALNDAEVIVLAVPDTAIGAVSRSIIDKVRPGTMIVCLDAAAPFADHLPERADVTYFVTHPCHPPIFNDEETREGRADHFGGIAAQQGVVNALMQGPEEHYALGEKVAVTIFAPVARSHRVTVEQMAYLEPGLSETVCASLLVVMREAMDEVIKTGVSYDCARDFLLGHMNILGAVIFDEVKGGQFSDACNKAIEFGKPMLMRDDWKRVFEFDEIKASIKRIT</sequence>
<evidence type="ECO:0000259" key="2">
    <source>
        <dbReference type="Pfam" id="PF16896"/>
    </source>
</evidence>
<dbReference type="Pfam" id="PF03807">
    <property type="entry name" value="F420_oxidored"/>
    <property type="match status" value="1"/>
</dbReference>
<dbReference type="Gene3D" id="1.10.3640.10">
    <property type="entry name" value="Semialdehyde dehydrogenase-like, C-terminal"/>
    <property type="match status" value="1"/>
</dbReference>
<organism evidence="3 4">
    <name type="scientific">Pseudogemmobacter faecipullorum</name>
    <dbReference type="NCBI Taxonomy" id="2755041"/>
    <lineage>
        <taxon>Bacteria</taxon>
        <taxon>Pseudomonadati</taxon>
        <taxon>Pseudomonadota</taxon>
        <taxon>Alphaproteobacteria</taxon>
        <taxon>Rhodobacterales</taxon>
        <taxon>Paracoccaceae</taxon>
        <taxon>Pseudogemmobacter</taxon>
    </lineage>
</organism>
<protein>
    <submittedName>
        <fullName evidence="3">NAD(P)-binding domain-containing protein</fullName>
    </submittedName>
</protein>
<dbReference type="Proteomes" id="UP001198571">
    <property type="component" value="Unassembled WGS sequence"/>
</dbReference>
<dbReference type="InterPro" id="IPR036291">
    <property type="entry name" value="NAD(P)-bd_dom_sf"/>
</dbReference>
<dbReference type="InterPro" id="IPR031663">
    <property type="entry name" value="PGDH_C"/>
</dbReference>
<dbReference type="Pfam" id="PF16896">
    <property type="entry name" value="PGDH_C"/>
    <property type="match status" value="1"/>
</dbReference>
<reference evidence="3 4" key="1">
    <citation type="submission" date="2020-07" db="EMBL/GenBank/DDBJ databases">
        <title>Pseudogemmobacter sp. nov., isolated from poultry manure in Taiwan.</title>
        <authorList>
            <person name="Lin S.-Y."/>
            <person name="Tang Y.-S."/>
            <person name="Young C.-C."/>
        </authorList>
    </citation>
    <scope>NUCLEOTIDE SEQUENCE [LARGE SCALE GENOMIC DNA]</scope>
    <source>
        <strain evidence="3 4">CC-YST710</strain>
    </source>
</reference>
<evidence type="ECO:0000313" key="4">
    <source>
        <dbReference type="Proteomes" id="UP001198571"/>
    </source>
</evidence>
<dbReference type="Gene3D" id="3.40.50.720">
    <property type="entry name" value="NAD(P)-binding Rossmann-like Domain"/>
    <property type="match status" value="1"/>
</dbReference>
<dbReference type="SUPFAM" id="SSF51735">
    <property type="entry name" value="NAD(P)-binding Rossmann-fold domains"/>
    <property type="match status" value="1"/>
</dbReference>
<name>A0ABS8CNN6_9RHOB</name>
<evidence type="ECO:0000313" key="3">
    <source>
        <dbReference type="EMBL" id="MCB5410788.1"/>
    </source>
</evidence>
<feature type="domain" description="Pyrroline-5-carboxylate reductase catalytic N-terminal" evidence="1">
    <location>
        <begin position="5"/>
        <end position="90"/>
    </location>
</feature>
<dbReference type="InterPro" id="IPR028939">
    <property type="entry name" value="P5C_Rdtase_cat_N"/>
</dbReference>
<feature type="domain" description="Phosphogluconate dehydrogenase (decarboxylating) C-terminal" evidence="2">
    <location>
        <begin position="122"/>
        <end position="277"/>
    </location>
</feature>
<dbReference type="EMBL" id="JACDXX010000010">
    <property type="protein sequence ID" value="MCB5410788.1"/>
    <property type="molecule type" value="Genomic_DNA"/>
</dbReference>
<proteinExistence type="predicted"/>
<dbReference type="InterPro" id="IPR037161">
    <property type="entry name" value="Semialdehyde_DH-like_C"/>
</dbReference>
<comment type="caution">
    <text evidence="3">The sequence shown here is derived from an EMBL/GenBank/DDBJ whole genome shotgun (WGS) entry which is preliminary data.</text>
</comment>
<gene>
    <name evidence="3" type="ORF">H0485_12365</name>
</gene>
<evidence type="ECO:0000259" key="1">
    <source>
        <dbReference type="Pfam" id="PF03807"/>
    </source>
</evidence>